<accession>A0AAW2DMT8</accession>
<dbReference type="PANTHER" id="PTHR48434">
    <property type="entry name" value="(RAPE) HYPOTHETICAL PROTEIN"/>
    <property type="match status" value="1"/>
</dbReference>
<feature type="domain" description="DUF7588" evidence="3">
    <location>
        <begin position="420"/>
        <end position="481"/>
    </location>
</feature>
<evidence type="ECO:0000259" key="3">
    <source>
        <dbReference type="Pfam" id="PF24496"/>
    </source>
</evidence>
<comment type="caution">
    <text evidence="4">The sequence shown here is derived from an EMBL/GenBank/DDBJ whole genome shotgun (WGS) entry which is preliminary data.</text>
</comment>
<dbReference type="PANTHER" id="PTHR48434:SF1">
    <property type="entry name" value="(RAPE) HYPOTHETICAL PROTEIN"/>
    <property type="match status" value="1"/>
</dbReference>
<sequence length="1009" mass="116227">MLSKLFRSNSTSSLASRSTSLPEIPQQSGIINSEEYEVQDLDLKLGDWNLPKVPLKEFYKSSTWKFSSFKTDFHVRTIEQVYGINKEYETCYLFNPDQIKAHINKGFNFIHIGLVQVGVKPLIRSGLNNSVLLALRDTRLVRFDDSLLGTVQASLSNGPVHFDCFPNFTVHIHDKNVLQALTLNIKTHGTLATQGTSQIALIYRVYYKCIKTNMNVGALDRKKVGETLLIQTNIHDAKIMVPRTLRWDEISFPEDWKLHNENHPLLIQEVDKDPEIDFVQQLADGSVRLSFDKSRFRTPLDDYRLRSPIDLSRFPSKNPPILLRDKPASQASSSRPLVPFPRSRRDLSADFQGVKNRSQVSTPCYTAKNDPVIDHGDNNSQKVGSPSGTDMENPDIQYPYQDEPNYELKTLRKEFKPDMKLLGDEFDLDRNKAKRDAYKANHTREQKVEILNAWIAFMKKVQEHIFFFEYFENYHKKKVCEVKTLSKQEELLLDLIEQIEDPVLKAQKLSAFRATLIPETPKPEPPRIKEPKVDLEKIYERFSRSKKEITVNDLQKDISETKTEVRTLKQELTILRIDNTLLDQRVKNLEGTSPYQKIETSDDEGSTSQAKNPGQVVPASSVSGSSRYITSTIPRPNYTRPIQPSYSSALASPAPRKISPYTVDDPFGPIQSQKSSQPLSRRNRSPYFKKPYIQHISYIEPHIVHIKDPLALAMEVFPEGWHFPPKHPEKNIKYYRQILIEEESARIEDIMNKRDPSAVLYHKFIITGFINSKEWGQHPSLLRTLRGLKSITGSNLHYSYHDYMDAFEKVLYYQNKQSDHSWFIMFDKKFSCSGIPVWFLKWWDMFGSVPQIFPEPLQDALRYFSSRSQTLITPHGAQFPAILHMTVMYRIHWISMWNYEIKGNLLDREFSVKWWDSLKIDTIISQVHKDLPPPVQRNIVTRSQSSLDSFAGKSSKELKDLAHQLLLQSEELQSQERGEVVAALSQKLARPLGALEIEAKALEVGSSLP</sequence>
<evidence type="ECO:0000256" key="1">
    <source>
        <dbReference type="SAM" id="Coils"/>
    </source>
</evidence>
<evidence type="ECO:0000256" key="2">
    <source>
        <dbReference type="SAM" id="MobiDB-lite"/>
    </source>
</evidence>
<dbReference type="Pfam" id="PF24496">
    <property type="entry name" value="DUF7588"/>
    <property type="match status" value="1"/>
</dbReference>
<reference evidence="4 5" key="1">
    <citation type="submission" date="2024-01" db="EMBL/GenBank/DDBJ databases">
        <title>A telomere-to-telomere, gap-free genome of sweet tea (Lithocarpus litseifolius).</title>
        <authorList>
            <person name="Zhou J."/>
        </authorList>
    </citation>
    <scope>NUCLEOTIDE SEQUENCE [LARGE SCALE GENOMIC DNA]</scope>
    <source>
        <strain evidence="4">Zhou-2022a</strain>
        <tissue evidence="4">Leaf</tissue>
    </source>
</reference>
<dbReference type="AlphaFoldDB" id="A0AAW2DMT8"/>
<feature type="compositionally biased region" description="Low complexity" evidence="2">
    <location>
        <begin position="644"/>
        <end position="655"/>
    </location>
</feature>
<dbReference type="InterPro" id="IPR028919">
    <property type="entry name" value="Viral_movement"/>
</dbReference>
<feature type="coiled-coil region" evidence="1">
    <location>
        <begin position="544"/>
        <end position="578"/>
    </location>
</feature>
<protein>
    <recommendedName>
        <fullName evidence="3">DUF7588 domain-containing protein</fullName>
    </recommendedName>
</protein>
<feature type="region of interest" description="Disordered" evidence="2">
    <location>
        <begin position="362"/>
        <end position="401"/>
    </location>
</feature>
<feature type="compositionally biased region" description="Polar residues" evidence="2">
    <location>
        <begin position="606"/>
        <end position="634"/>
    </location>
</feature>
<dbReference type="Proteomes" id="UP001459277">
    <property type="component" value="Unassembled WGS sequence"/>
</dbReference>
<evidence type="ECO:0000313" key="5">
    <source>
        <dbReference type="Proteomes" id="UP001459277"/>
    </source>
</evidence>
<organism evidence="4 5">
    <name type="scientific">Lithocarpus litseifolius</name>
    <dbReference type="NCBI Taxonomy" id="425828"/>
    <lineage>
        <taxon>Eukaryota</taxon>
        <taxon>Viridiplantae</taxon>
        <taxon>Streptophyta</taxon>
        <taxon>Embryophyta</taxon>
        <taxon>Tracheophyta</taxon>
        <taxon>Spermatophyta</taxon>
        <taxon>Magnoliopsida</taxon>
        <taxon>eudicotyledons</taxon>
        <taxon>Gunneridae</taxon>
        <taxon>Pentapetalae</taxon>
        <taxon>rosids</taxon>
        <taxon>fabids</taxon>
        <taxon>Fagales</taxon>
        <taxon>Fagaceae</taxon>
        <taxon>Lithocarpus</taxon>
    </lineage>
</organism>
<gene>
    <name evidence="4" type="ORF">SO802_005104</name>
</gene>
<name>A0AAW2DMT8_9ROSI</name>
<feature type="compositionally biased region" description="Polar residues" evidence="2">
    <location>
        <begin position="670"/>
        <end position="680"/>
    </location>
</feature>
<dbReference type="EMBL" id="JAZDWU010000002">
    <property type="protein sequence ID" value="KAL0009996.1"/>
    <property type="molecule type" value="Genomic_DNA"/>
</dbReference>
<dbReference type="InterPro" id="IPR056010">
    <property type="entry name" value="DUF7588"/>
</dbReference>
<keyword evidence="1" id="KW-0175">Coiled coil</keyword>
<feature type="region of interest" description="Disordered" evidence="2">
    <location>
        <begin position="593"/>
        <end position="684"/>
    </location>
</feature>
<feature type="region of interest" description="Disordered" evidence="2">
    <location>
        <begin position="316"/>
        <end position="343"/>
    </location>
</feature>
<dbReference type="Pfam" id="PF01107">
    <property type="entry name" value="MP"/>
    <property type="match status" value="1"/>
</dbReference>
<proteinExistence type="predicted"/>
<feature type="compositionally biased region" description="Polar residues" evidence="2">
    <location>
        <begin position="378"/>
        <end position="390"/>
    </location>
</feature>
<keyword evidence="5" id="KW-1185">Reference proteome</keyword>
<evidence type="ECO:0000313" key="4">
    <source>
        <dbReference type="EMBL" id="KAL0009996.1"/>
    </source>
</evidence>